<sequence length="63" mass="6972">MTTSLAATWQSDNAQREIVATLRLAERYLAHPDVQAIPFALPASVPLERIRAVLAEIDKEVTL</sequence>
<organism evidence="1">
    <name type="scientific">marine sediment metagenome</name>
    <dbReference type="NCBI Taxonomy" id="412755"/>
    <lineage>
        <taxon>unclassified sequences</taxon>
        <taxon>metagenomes</taxon>
        <taxon>ecological metagenomes</taxon>
    </lineage>
</organism>
<proteinExistence type="predicted"/>
<name>A0A0F9IWE7_9ZZZZ</name>
<gene>
    <name evidence="1" type="ORF">LCGC14_1528680</name>
</gene>
<protein>
    <submittedName>
        <fullName evidence="1">Uncharacterized protein</fullName>
    </submittedName>
</protein>
<comment type="caution">
    <text evidence="1">The sequence shown here is derived from an EMBL/GenBank/DDBJ whole genome shotgun (WGS) entry which is preliminary data.</text>
</comment>
<reference evidence="1" key="1">
    <citation type="journal article" date="2015" name="Nature">
        <title>Complex archaea that bridge the gap between prokaryotes and eukaryotes.</title>
        <authorList>
            <person name="Spang A."/>
            <person name="Saw J.H."/>
            <person name="Jorgensen S.L."/>
            <person name="Zaremba-Niedzwiedzka K."/>
            <person name="Martijn J."/>
            <person name="Lind A.E."/>
            <person name="van Eijk R."/>
            <person name="Schleper C."/>
            <person name="Guy L."/>
            <person name="Ettema T.J."/>
        </authorList>
    </citation>
    <scope>NUCLEOTIDE SEQUENCE</scope>
</reference>
<dbReference type="AlphaFoldDB" id="A0A0F9IWE7"/>
<evidence type="ECO:0000313" key="1">
    <source>
        <dbReference type="EMBL" id="KKM61734.1"/>
    </source>
</evidence>
<dbReference type="EMBL" id="LAZR01011427">
    <property type="protein sequence ID" value="KKM61734.1"/>
    <property type="molecule type" value="Genomic_DNA"/>
</dbReference>
<accession>A0A0F9IWE7</accession>